<comment type="caution">
    <text evidence="13">The sequence shown here is derived from an EMBL/GenBank/DDBJ whole genome shotgun (WGS) entry which is preliminary data.</text>
</comment>
<evidence type="ECO:0000256" key="8">
    <source>
        <dbReference type="ARBA" id="ARBA00023002"/>
    </source>
</evidence>
<evidence type="ECO:0000256" key="5">
    <source>
        <dbReference type="ARBA" id="ARBA00022630"/>
    </source>
</evidence>
<dbReference type="GO" id="GO:0106430">
    <property type="term" value="F:dihydroorotate dehydrogenase (quinone) activity"/>
    <property type="evidence" value="ECO:0007669"/>
    <property type="project" value="UniProtKB-EC"/>
</dbReference>
<sequence length="388" mass="43145">MSKSFRYLSGQMHKKLFELILFRFLLIVTTKVTAKNVIIPQLFFINVSPCFRSNFMYSLLRPLLFRLDAEKAHSLTLSLLHYLPDFYFRKMAGQPVHAMGLVFPHQVGLAAGLDKNGEHLDALAKLGFSFIELGTVTPRGQAGNPKPRLFRIAEANAIINRMGFNNSGVDVLVENVKSANYKGILGINIGKNKETNLNQAAEDYLYCFRKVYAHASYVTINISSPNTPDLRQLQQGDYFAELLTQLQKEQIKLADQYGRHVPLVVKVSPDETDETLKQMTDIILQYGIEGIIATNTTCSREMVKNLPCSEEQGGLSGRPLMELSTRCLRLLKQYVGNDVTLIGVGGIDSLESAKDKINAGASLLQVYSGLVYKGPELIHDIVSGLNAI</sequence>
<comment type="similarity">
    <text evidence="4 11">Belongs to the dihydroorotate dehydrogenase family. Type 2 subfamily.</text>
</comment>
<name>A0A3A6UZ67_LEGPN</name>
<dbReference type="EMBL" id="QWDR01000003">
    <property type="protein sequence ID" value="RJY27334.1"/>
    <property type="molecule type" value="Genomic_DNA"/>
</dbReference>
<dbReference type="PROSITE" id="PS00911">
    <property type="entry name" value="DHODEHASE_1"/>
    <property type="match status" value="1"/>
</dbReference>
<evidence type="ECO:0000256" key="2">
    <source>
        <dbReference type="ARBA" id="ARBA00004370"/>
    </source>
</evidence>
<dbReference type="GO" id="GO:0005886">
    <property type="term" value="C:plasma membrane"/>
    <property type="evidence" value="ECO:0007669"/>
    <property type="project" value="UniProtKB-SubCell"/>
</dbReference>
<dbReference type="PANTHER" id="PTHR48109:SF4">
    <property type="entry name" value="DIHYDROOROTATE DEHYDROGENASE (QUINONE), MITOCHONDRIAL"/>
    <property type="match status" value="1"/>
</dbReference>
<comment type="function">
    <text evidence="1 11">Catalyzes the conversion of dihydroorotate to orotate with quinone as electron acceptor.</text>
</comment>
<organism evidence="13 14">
    <name type="scientific">Legionella pneumophila subsp. pneumophila</name>
    <dbReference type="NCBI Taxonomy" id="91891"/>
    <lineage>
        <taxon>Bacteria</taxon>
        <taxon>Pseudomonadati</taxon>
        <taxon>Pseudomonadota</taxon>
        <taxon>Gammaproteobacteria</taxon>
        <taxon>Legionellales</taxon>
        <taxon>Legionellaceae</taxon>
        <taxon>Legionella</taxon>
    </lineage>
</organism>
<dbReference type="NCBIfam" id="NF003646">
    <property type="entry name" value="PRK05286.1-4"/>
    <property type="match status" value="1"/>
</dbReference>
<feature type="binding site" evidence="11">
    <location>
        <position position="135"/>
    </location>
    <ligand>
        <name>FMN</name>
        <dbReference type="ChEBI" id="CHEBI:58210"/>
    </ligand>
</feature>
<dbReference type="AlphaFoldDB" id="A0A3A6UZ67"/>
<feature type="binding site" evidence="11">
    <location>
        <position position="221"/>
    </location>
    <ligand>
        <name>FMN</name>
        <dbReference type="ChEBI" id="CHEBI:58210"/>
    </ligand>
</feature>
<proteinExistence type="inferred from homology"/>
<dbReference type="InterPro" id="IPR013785">
    <property type="entry name" value="Aldolase_TIM"/>
</dbReference>
<keyword evidence="11" id="KW-1003">Cell membrane</keyword>
<keyword evidence="8 11" id="KW-0560">Oxidoreductase</keyword>
<comment type="subcellular location">
    <subcellularLocation>
        <location evidence="11">Cell membrane</location>
        <topology evidence="11">Peripheral membrane protein</topology>
    </subcellularLocation>
    <subcellularLocation>
        <location evidence="2">Membrane</location>
    </subcellularLocation>
</comment>
<dbReference type="PANTHER" id="PTHR48109">
    <property type="entry name" value="DIHYDROOROTATE DEHYDROGENASE (QUINONE), MITOCHONDRIAL-RELATED"/>
    <property type="match status" value="1"/>
</dbReference>
<evidence type="ECO:0000256" key="6">
    <source>
        <dbReference type="ARBA" id="ARBA00022643"/>
    </source>
</evidence>
<evidence type="ECO:0000256" key="1">
    <source>
        <dbReference type="ARBA" id="ARBA00003125"/>
    </source>
</evidence>
<dbReference type="NCBIfam" id="TIGR01036">
    <property type="entry name" value="pyrD_sub2"/>
    <property type="match status" value="1"/>
</dbReference>
<evidence type="ECO:0000256" key="9">
    <source>
        <dbReference type="ARBA" id="ARBA00023136"/>
    </source>
</evidence>
<comment type="catalytic activity">
    <reaction evidence="10 11">
        <text>(S)-dihydroorotate + a quinone = orotate + a quinol</text>
        <dbReference type="Rhea" id="RHEA:30187"/>
        <dbReference type="ChEBI" id="CHEBI:24646"/>
        <dbReference type="ChEBI" id="CHEBI:30839"/>
        <dbReference type="ChEBI" id="CHEBI:30864"/>
        <dbReference type="ChEBI" id="CHEBI:132124"/>
        <dbReference type="EC" id="1.3.5.2"/>
    </reaction>
</comment>
<feature type="binding site" evidence="11">
    <location>
        <position position="346"/>
    </location>
    <ligand>
        <name>FMN</name>
        <dbReference type="ChEBI" id="CHEBI:58210"/>
    </ligand>
</feature>
<dbReference type="PROSITE" id="PS00912">
    <property type="entry name" value="DHODEHASE_2"/>
    <property type="match status" value="1"/>
</dbReference>
<dbReference type="InterPro" id="IPR001295">
    <property type="entry name" value="Dihydroorotate_DH_CS"/>
</dbReference>
<evidence type="ECO:0000256" key="10">
    <source>
        <dbReference type="ARBA" id="ARBA00048639"/>
    </source>
</evidence>
<comment type="cofactor">
    <cofactor evidence="11">
        <name>FMN</name>
        <dbReference type="ChEBI" id="CHEBI:58210"/>
    </cofactor>
    <text evidence="11">Binds 1 FMN per subunit.</text>
</comment>
<evidence type="ECO:0000256" key="4">
    <source>
        <dbReference type="ARBA" id="ARBA00005359"/>
    </source>
</evidence>
<dbReference type="SUPFAM" id="SSF51395">
    <property type="entry name" value="FMN-linked oxidoreductases"/>
    <property type="match status" value="1"/>
</dbReference>
<dbReference type="HAMAP" id="MF_00225">
    <property type="entry name" value="DHO_dh_type2"/>
    <property type="match status" value="1"/>
</dbReference>
<dbReference type="Pfam" id="PF01180">
    <property type="entry name" value="DHO_dh"/>
    <property type="match status" value="1"/>
</dbReference>
<dbReference type="NCBIfam" id="NF003644">
    <property type="entry name" value="PRK05286.1-1"/>
    <property type="match status" value="1"/>
</dbReference>
<dbReference type="UniPathway" id="UPA00070">
    <property type="reaction ID" value="UER00946"/>
</dbReference>
<dbReference type="InterPro" id="IPR050074">
    <property type="entry name" value="DHO_dehydrogenase"/>
</dbReference>
<evidence type="ECO:0000256" key="11">
    <source>
        <dbReference type="HAMAP-Rule" id="MF_00225"/>
    </source>
</evidence>
<dbReference type="GO" id="GO:0044205">
    <property type="term" value="P:'de novo' UMP biosynthetic process"/>
    <property type="evidence" value="ECO:0007669"/>
    <property type="project" value="UniProtKB-UniRule"/>
</dbReference>
<keyword evidence="7 11" id="KW-0665">Pyrimidine biosynthesis</keyword>
<feature type="binding site" evidence="11">
    <location>
        <begin position="111"/>
        <end position="115"/>
    </location>
    <ligand>
        <name>FMN</name>
        <dbReference type="ChEBI" id="CHEBI:58210"/>
    </ligand>
</feature>
<reference evidence="13 14" key="1">
    <citation type="submission" date="2018-08" db="EMBL/GenBank/DDBJ databases">
        <title>Genome Sequences of Legionella pneumophila subsp. pneumophila Isolates, Recovered from a Drinking Water System in a Large Builging.</title>
        <authorList>
            <person name="Gomez-Alvarez V."/>
            <person name="Boczek L."/>
            <person name="King D."/>
            <person name="Pemberton A."/>
            <person name="Pfaller S."/>
            <person name="Rodgers M."/>
            <person name="Santodomingo J."/>
            <person name="Revetta R."/>
        </authorList>
    </citation>
    <scope>NUCLEOTIDE SEQUENCE [LARGE SCALE GENOMIC DNA]</scope>
    <source>
        <strain evidence="13 14">L01C.1</strain>
    </source>
</reference>
<dbReference type="GO" id="GO:0006207">
    <property type="term" value="P:'de novo' pyrimidine nucleobase biosynthetic process"/>
    <property type="evidence" value="ECO:0007669"/>
    <property type="project" value="UniProtKB-UniRule"/>
</dbReference>
<dbReference type="EC" id="1.3.5.2" evidence="11"/>
<gene>
    <name evidence="11" type="primary">pyrD</name>
    <name evidence="13" type="ORF">D1H98_13995</name>
</gene>
<dbReference type="GO" id="GO:0005737">
    <property type="term" value="C:cytoplasm"/>
    <property type="evidence" value="ECO:0007669"/>
    <property type="project" value="InterPro"/>
</dbReference>
<dbReference type="CDD" id="cd04738">
    <property type="entry name" value="DHOD_2_like"/>
    <property type="match status" value="1"/>
</dbReference>
<evidence type="ECO:0000256" key="7">
    <source>
        <dbReference type="ARBA" id="ARBA00022975"/>
    </source>
</evidence>
<feature type="binding site" evidence="11">
    <location>
        <position position="294"/>
    </location>
    <ligand>
        <name>FMN</name>
        <dbReference type="ChEBI" id="CHEBI:58210"/>
    </ligand>
</feature>
<keyword evidence="5 11" id="KW-0285">Flavoprotein</keyword>
<accession>A0A3A6UZ67</accession>
<evidence type="ECO:0000313" key="14">
    <source>
        <dbReference type="Proteomes" id="UP000277145"/>
    </source>
</evidence>
<feature type="binding site" evidence="11">
    <location>
        <begin position="160"/>
        <end position="164"/>
    </location>
    <ligand>
        <name>substrate</name>
    </ligand>
</feature>
<protein>
    <recommendedName>
        <fullName evidence="11">Dihydroorotate dehydrogenase (quinone)</fullName>
        <ecNumber evidence="11">1.3.5.2</ecNumber>
    </recommendedName>
    <alternativeName>
        <fullName evidence="11">DHOdehase</fullName>
        <shortName evidence="11">DHOD</shortName>
        <shortName evidence="11">DHODase</shortName>
    </alternativeName>
    <alternativeName>
        <fullName evidence="11">Dihydroorotate oxidase</fullName>
    </alternativeName>
</protein>
<feature type="binding site" evidence="11">
    <location>
        <position position="221"/>
    </location>
    <ligand>
        <name>substrate</name>
    </ligand>
</feature>
<dbReference type="InterPro" id="IPR005719">
    <property type="entry name" value="Dihydroorotate_DH_2"/>
</dbReference>
<feature type="active site" description="Nucleophile" evidence="11">
    <location>
        <position position="224"/>
    </location>
</feature>
<feature type="domain" description="Dihydroorotate dehydrogenase catalytic" evidence="12">
    <location>
        <begin position="98"/>
        <end position="387"/>
    </location>
</feature>
<feature type="binding site" evidence="11">
    <location>
        <position position="226"/>
    </location>
    <ligand>
        <name>substrate</name>
    </ligand>
</feature>
<feature type="binding site" evidence="11">
    <location>
        <position position="115"/>
    </location>
    <ligand>
        <name>substrate</name>
    </ligand>
</feature>
<dbReference type="Proteomes" id="UP000277145">
    <property type="component" value="Unassembled WGS sequence"/>
</dbReference>
<feature type="binding site" evidence="11">
    <location>
        <position position="188"/>
    </location>
    <ligand>
        <name>FMN</name>
        <dbReference type="ChEBI" id="CHEBI:58210"/>
    </ligand>
</feature>
<dbReference type="NCBIfam" id="NF003652">
    <property type="entry name" value="PRK05286.2-5"/>
    <property type="match status" value="1"/>
</dbReference>
<comment type="subunit">
    <text evidence="11">Monomer.</text>
</comment>
<dbReference type="InterPro" id="IPR005720">
    <property type="entry name" value="Dihydroorotate_DH_cat"/>
</dbReference>
<dbReference type="Gene3D" id="3.20.20.70">
    <property type="entry name" value="Aldolase class I"/>
    <property type="match status" value="1"/>
</dbReference>
<feature type="binding site" evidence="11">
    <location>
        <position position="266"/>
    </location>
    <ligand>
        <name>FMN</name>
        <dbReference type="ChEBI" id="CHEBI:58210"/>
    </ligand>
</feature>
<evidence type="ECO:0000313" key="13">
    <source>
        <dbReference type="EMBL" id="RJY27334.1"/>
    </source>
</evidence>
<keyword evidence="6 11" id="KW-0288">FMN</keyword>
<feature type="binding site" evidence="11">
    <location>
        <begin position="367"/>
        <end position="368"/>
    </location>
    <ligand>
        <name>FMN</name>
        <dbReference type="ChEBI" id="CHEBI:58210"/>
    </ligand>
</feature>
<evidence type="ECO:0000259" key="12">
    <source>
        <dbReference type="Pfam" id="PF01180"/>
    </source>
</evidence>
<feature type="binding site" evidence="11">
    <location>
        <begin position="295"/>
        <end position="296"/>
    </location>
    <ligand>
        <name>substrate</name>
    </ligand>
</feature>
<feature type="binding site" evidence="11">
    <location>
        <position position="317"/>
    </location>
    <ligand>
        <name>FMN</name>
        <dbReference type="ChEBI" id="CHEBI:58210"/>
    </ligand>
</feature>
<comment type="pathway">
    <text evidence="3 11">Pyrimidine metabolism; UMP biosynthesis via de novo pathway; orotate from (S)-dihydroorotate (quinone route): step 1/1.</text>
</comment>
<keyword evidence="9 11" id="KW-0472">Membrane</keyword>
<evidence type="ECO:0000256" key="3">
    <source>
        <dbReference type="ARBA" id="ARBA00005161"/>
    </source>
</evidence>
<dbReference type="NCBIfam" id="NF003645">
    <property type="entry name" value="PRK05286.1-2"/>
    <property type="match status" value="1"/>
</dbReference>